<dbReference type="EMBL" id="CYHF01000001">
    <property type="protein sequence ID" value="CUA94014.1"/>
    <property type="molecule type" value="Genomic_DNA"/>
</dbReference>
<sequence>MIRSICGAPRALGKCGLATVMALAAWHPAQAADTAAPHALPPLLAGANVAQGQKFYTDLKCAACHAERMMGSTSAMYTRPDLKVHNPKQLLAFTQMCVTQLNHDLFPEEVKDIAAYLNQTYYKFK</sequence>
<evidence type="ECO:0000256" key="2">
    <source>
        <dbReference type="ARBA" id="ARBA00022723"/>
    </source>
</evidence>
<dbReference type="OrthoDB" id="9796294at2"/>
<dbReference type="STRING" id="339866.GCA_001418255_00491"/>
<dbReference type="GO" id="GO:0046872">
    <property type="term" value="F:metal ion binding"/>
    <property type="evidence" value="ECO:0007669"/>
    <property type="project" value="UniProtKB-KW"/>
</dbReference>
<keyword evidence="3 4" id="KW-0408">Iron</keyword>
<accession>A0A0K6HSZ0</accession>
<keyword evidence="2 4" id="KW-0479">Metal-binding</keyword>
<protein>
    <recommendedName>
        <fullName evidence="6">Cytochrome c domain-containing protein</fullName>
    </recommendedName>
</protein>
<feature type="chain" id="PRO_5005504478" description="Cytochrome c domain-containing protein" evidence="5">
    <location>
        <begin position="32"/>
        <end position="125"/>
    </location>
</feature>
<evidence type="ECO:0000256" key="5">
    <source>
        <dbReference type="SAM" id="SignalP"/>
    </source>
</evidence>
<organism evidence="7 8">
    <name type="scientific">Thiomonas bhubaneswarensis</name>
    <dbReference type="NCBI Taxonomy" id="339866"/>
    <lineage>
        <taxon>Bacteria</taxon>
        <taxon>Pseudomonadati</taxon>
        <taxon>Pseudomonadota</taxon>
        <taxon>Betaproteobacteria</taxon>
        <taxon>Burkholderiales</taxon>
        <taxon>Thiomonas</taxon>
    </lineage>
</organism>
<feature type="domain" description="Cytochrome c" evidence="6">
    <location>
        <begin position="47"/>
        <end position="121"/>
    </location>
</feature>
<dbReference type="RefSeq" id="WP_055449414.1">
    <property type="nucleotide sequence ID" value="NZ_CYHF01000001.1"/>
</dbReference>
<keyword evidence="1 4" id="KW-0349">Heme</keyword>
<dbReference type="Proteomes" id="UP000183649">
    <property type="component" value="Unassembled WGS sequence"/>
</dbReference>
<dbReference type="Pfam" id="PF00034">
    <property type="entry name" value="Cytochrom_C"/>
    <property type="match status" value="1"/>
</dbReference>
<dbReference type="SUPFAM" id="SSF46626">
    <property type="entry name" value="Cytochrome c"/>
    <property type="match status" value="1"/>
</dbReference>
<evidence type="ECO:0000256" key="3">
    <source>
        <dbReference type="ARBA" id="ARBA00023004"/>
    </source>
</evidence>
<dbReference type="PROSITE" id="PS51007">
    <property type="entry name" value="CYTC"/>
    <property type="match status" value="1"/>
</dbReference>
<name>A0A0K6HSZ0_9BURK</name>
<dbReference type="GO" id="GO:0020037">
    <property type="term" value="F:heme binding"/>
    <property type="evidence" value="ECO:0007669"/>
    <property type="project" value="InterPro"/>
</dbReference>
<dbReference type="GO" id="GO:0009055">
    <property type="term" value="F:electron transfer activity"/>
    <property type="evidence" value="ECO:0007669"/>
    <property type="project" value="InterPro"/>
</dbReference>
<dbReference type="Gene3D" id="1.10.760.10">
    <property type="entry name" value="Cytochrome c-like domain"/>
    <property type="match status" value="1"/>
</dbReference>
<evidence type="ECO:0000256" key="4">
    <source>
        <dbReference type="PROSITE-ProRule" id="PRU00433"/>
    </source>
</evidence>
<keyword evidence="5" id="KW-0732">Signal</keyword>
<dbReference type="InterPro" id="IPR036909">
    <property type="entry name" value="Cyt_c-like_dom_sf"/>
</dbReference>
<evidence type="ECO:0000256" key="1">
    <source>
        <dbReference type="ARBA" id="ARBA00022617"/>
    </source>
</evidence>
<evidence type="ECO:0000313" key="7">
    <source>
        <dbReference type="EMBL" id="CUA94014.1"/>
    </source>
</evidence>
<evidence type="ECO:0000313" key="8">
    <source>
        <dbReference type="Proteomes" id="UP000183649"/>
    </source>
</evidence>
<keyword evidence="8" id="KW-1185">Reference proteome</keyword>
<dbReference type="AlphaFoldDB" id="A0A0K6HSZ0"/>
<gene>
    <name evidence="7" type="ORF">Ga0061069_101494</name>
</gene>
<dbReference type="InterPro" id="IPR009056">
    <property type="entry name" value="Cyt_c-like_dom"/>
</dbReference>
<feature type="signal peptide" evidence="5">
    <location>
        <begin position="1"/>
        <end position="31"/>
    </location>
</feature>
<proteinExistence type="predicted"/>
<evidence type="ECO:0000259" key="6">
    <source>
        <dbReference type="PROSITE" id="PS51007"/>
    </source>
</evidence>
<reference evidence="8" key="1">
    <citation type="submission" date="2015-08" db="EMBL/GenBank/DDBJ databases">
        <authorList>
            <person name="Varghese N."/>
        </authorList>
    </citation>
    <scope>NUCLEOTIDE SEQUENCE [LARGE SCALE GENOMIC DNA]</scope>
    <source>
        <strain evidence="8">DSM 18181</strain>
    </source>
</reference>